<accession>A0AAV4EUU5</accession>
<dbReference type="AlphaFoldDB" id="A0AAV4EUU5"/>
<evidence type="ECO:0000313" key="2">
    <source>
        <dbReference type="Proteomes" id="UP000762676"/>
    </source>
</evidence>
<dbReference type="PANTHER" id="PTHR46060">
    <property type="entry name" value="MARINER MOS1 TRANSPOSASE-LIKE PROTEIN"/>
    <property type="match status" value="1"/>
</dbReference>
<reference evidence="1 2" key="1">
    <citation type="journal article" date="2021" name="Elife">
        <title>Chloroplast acquisition without the gene transfer in kleptoplastic sea slugs, Plakobranchus ocellatus.</title>
        <authorList>
            <person name="Maeda T."/>
            <person name="Takahashi S."/>
            <person name="Yoshida T."/>
            <person name="Shimamura S."/>
            <person name="Takaki Y."/>
            <person name="Nagai Y."/>
            <person name="Toyoda A."/>
            <person name="Suzuki Y."/>
            <person name="Arimoto A."/>
            <person name="Ishii H."/>
            <person name="Satoh N."/>
            <person name="Nishiyama T."/>
            <person name="Hasebe M."/>
            <person name="Maruyama T."/>
            <person name="Minagawa J."/>
            <person name="Obokata J."/>
            <person name="Shigenobu S."/>
        </authorList>
    </citation>
    <scope>NUCLEOTIDE SEQUENCE [LARGE SCALE GENOMIC DNA]</scope>
</reference>
<name>A0AAV4EUU5_9GAST</name>
<gene>
    <name evidence="1" type="ORF">ElyMa_000183500</name>
</gene>
<sequence>MKLCRLSVGTACSYQAVCCWLKEFNKGKESLSDCPRPGRPKSCANEQTIASMRKYIDAESYISVRELSDTNGLSYSTVYTIITEHLRMKKVCAPWIPHLLTVDQKRERVRCATELLKMFEPPSLQRLSDIVTGDET</sequence>
<comment type="caution">
    <text evidence="1">The sequence shown here is derived from an EMBL/GenBank/DDBJ whole genome shotgun (WGS) entry which is preliminary data.</text>
</comment>
<dbReference type="InterPro" id="IPR052709">
    <property type="entry name" value="Transposase-MT_Hybrid"/>
</dbReference>
<evidence type="ECO:0000313" key="1">
    <source>
        <dbReference type="EMBL" id="GFR64652.1"/>
    </source>
</evidence>
<keyword evidence="2" id="KW-1185">Reference proteome</keyword>
<protein>
    <submittedName>
        <fullName evidence="1">Transposase</fullName>
    </submittedName>
</protein>
<proteinExistence type="predicted"/>
<dbReference type="PANTHER" id="PTHR46060:SF1">
    <property type="entry name" value="MARINER MOS1 TRANSPOSASE-LIKE PROTEIN"/>
    <property type="match status" value="1"/>
</dbReference>
<organism evidence="1 2">
    <name type="scientific">Elysia marginata</name>
    <dbReference type="NCBI Taxonomy" id="1093978"/>
    <lineage>
        <taxon>Eukaryota</taxon>
        <taxon>Metazoa</taxon>
        <taxon>Spiralia</taxon>
        <taxon>Lophotrochozoa</taxon>
        <taxon>Mollusca</taxon>
        <taxon>Gastropoda</taxon>
        <taxon>Heterobranchia</taxon>
        <taxon>Euthyneura</taxon>
        <taxon>Panpulmonata</taxon>
        <taxon>Sacoglossa</taxon>
        <taxon>Placobranchoidea</taxon>
        <taxon>Plakobranchidae</taxon>
        <taxon>Elysia</taxon>
    </lineage>
</organism>
<dbReference type="Proteomes" id="UP000762676">
    <property type="component" value="Unassembled WGS sequence"/>
</dbReference>
<dbReference type="EMBL" id="BMAT01000352">
    <property type="protein sequence ID" value="GFR64652.1"/>
    <property type="molecule type" value="Genomic_DNA"/>
</dbReference>